<gene>
    <name evidence="1" type="ORF">ABW286_20535</name>
</gene>
<dbReference type="EMBL" id="JBFKZN010000014">
    <property type="protein sequence ID" value="MEW5291533.1"/>
    <property type="molecule type" value="Genomic_DNA"/>
</dbReference>
<name>A0ABV3N6S8_9GAMM</name>
<accession>A0ABV3N6S8</accession>
<sequence>MSMSAIYTPVPAVLQQPGTLEDILLGAQHLLSVDSVLFPDTHPLLILAVHGGHLSRRRRYGNRSELSVSNPEALRRWLNLVWIPLQQAAIEKDAEAFFSAEVSLLCMDTSQLARHVSGCTLWASLAALHFMDEEGRSSPPAEHAFGMALRIGTRLMAAEHSGKYRPASVWKAGFSASADTADEAEIFSPAWLEAFTHRAERVFTCAHRRLGTTNPLLPSGGTTRHIPGGAQ</sequence>
<organism evidence="1 2">
    <name type="scientific">Erwinia papayae</name>
    <dbReference type="NCBI Taxonomy" id="206499"/>
    <lineage>
        <taxon>Bacteria</taxon>
        <taxon>Pseudomonadati</taxon>
        <taxon>Pseudomonadota</taxon>
        <taxon>Gammaproteobacteria</taxon>
        <taxon>Enterobacterales</taxon>
        <taxon>Erwiniaceae</taxon>
        <taxon>Erwinia</taxon>
    </lineage>
</organism>
<proteinExistence type="predicted"/>
<comment type="caution">
    <text evidence="1">The sequence shown here is derived from an EMBL/GenBank/DDBJ whole genome shotgun (WGS) entry which is preliminary data.</text>
</comment>
<protein>
    <submittedName>
        <fullName evidence="1">Uncharacterized protein</fullName>
    </submittedName>
</protein>
<evidence type="ECO:0000313" key="2">
    <source>
        <dbReference type="Proteomes" id="UP001554567"/>
    </source>
</evidence>
<dbReference type="Proteomes" id="UP001554567">
    <property type="component" value="Unassembled WGS sequence"/>
</dbReference>
<keyword evidence="2" id="KW-1185">Reference proteome</keyword>
<evidence type="ECO:0000313" key="1">
    <source>
        <dbReference type="EMBL" id="MEW5291533.1"/>
    </source>
</evidence>
<reference evidence="1 2" key="1">
    <citation type="submission" date="2024-07" db="EMBL/GenBank/DDBJ databases">
        <authorList>
            <person name="Dulla G.F.J."/>
            <person name="Delorm J.G."/>
        </authorList>
    </citation>
    <scope>NUCLEOTIDE SEQUENCE [LARGE SCALE GENOMIC DNA]</scope>
    <source>
        <strain evidence="1 2">JGD 233</strain>
    </source>
</reference>
<dbReference type="RefSeq" id="WP_367168547.1">
    <property type="nucleotide sequence ID" value="NZ_JBFKZN010000014.1"/>
</dbReference>